<name>A0A9P3PFQ8_LYOSH</name>
<proteinExistence type="predicted"/>
<dbReference type="Proteomes" id="UP001063166">
    <property type="component" value="Unassembled WGS sequence"/>
</dbReference>
<evidence type="ECO:0000313" key="1">
    <source>
        <dbReference type="EMBL" id="GLB34636.1"/>
    </source>
</evidence>
<gene>
    <name evidence="1" type="ORF">LshimejAT787_0202010</name>
</gene>
<organism evidence="1 2">
    <name type="scientific">Lyophyllum shimeji</name>
    <name type="common">Hon-shimeji</name>
    <name type="synonym">Tricholoma shimeji</name>
    <dbReference type="NCBI Taxonomy" id="47721"/>
    <lineage>
        <taxon>Eukaryota</taxon>
        <taxon>Fungi</taxon>
        <taxon>Dikarya</taxon>
        <taxon>Basidiomycota</taxon>
        <taxon>Agaricomycotina</taxon>
        <taxon>Agaricomycetes</taxon>
        <taxon>Agaricomycetidae</taxon>
        <taxon>Agaricales</taxon>
        <taxon>Tricholomatineae</taxon>
        <taxon>Lyophyllaceae</taxon>
        <taxon>Lyophyllum</taxon>
    </lineage>
</organism>
<protein>
    <submittedName>
        <fullName evidence="1">Uncharacterized protein</fullName>
    </submittedName>
</protein>
<reference evidence="1" key="1">
    <citation type="submission" date="2022-07" db="EMBL/GenBank/DDBJ databases">
        <title>The genome of Lyophyllum shimeji provides insight into the initial evolution of ectomycorrhizal fungal genome.</title>
        <authorList>
            <person name="Kobayashi Y."/>
            <person name="Shibata T."/>
            <person name="Hirakawa H."/>
            <person name="Shigenobu S."/>
            <person name="Nishiyama T."/>
            <person name="Yamada A."/>
            <person name="Hasebe M."/>
            <person name="Kawaguchi M."/>
        </authorList>
    </citation>
    <scope>NUCLEOTIDE SEQUENCE</scope>
    <source>
        <strain evidence="1">AT787</strain>
    </source>
</reference>
<accession>A0A9P3PFQ8</accession>
<evidence type="ECO:0000313" key="2">
    <source>
        <dbReference type="Proteomes" id="UP001063166"/>
    </source>
</evidence>
<sequence length="83" mass="9402">MCQTSGLHEDGSFSVRRRALITVTADDPSVIAIRFKKRKSNRGHRSGGLFLALIQGLIVEGLDASRSLFVFRDHFKSRGWRDR</sequence>
<dbReference type="EMBL" id="BRPK01000002">
    <property type="protein sequence ID" value="GLB34636.1"/>
    <property type="molecule type" value="Genomic_DNA"/>
</dbReference>
<keyword evidence="2" id="KW-1185">Reference proteome</keyword>
<comment type="caution">
    <text evidence="1">The sequence shown here is derived from an EMBL/GenBank/DDBJ whole genome shotgun (WGS) entry which is preliminary data.</text>
</comment>
<dbReference type="AlphaFoldDB" id="A0A9P3PFQ8"/>